<reference evidence="2" key="2">
    <citation type="journal article" date="2015" name="Data Brief">
        <title>Shoot transcriptome of the giant reed, Arundo donax.</title>
        <authorList>
            <person name="Barrero R.A."/>
            <person name="Guerrero F.D."/>
            <person name="Moolhuijzen P."/>
            <person name="Goolsby J.A."/>
            <person name="Tidwell J."/>
            <person name="Bellgard S.E."/>
            <person name="Bellgard M.I."/>
        </authorList>
    </citation>
    <scope>NUCLEOTIDE SEQUENCE</scope>
    <source>
        <tissue evidence="2">Shoot tissue taken approximately 20 cm above the soil surface</tissue>
    </source>
</reference>
<evidence type="ECO:0000256" key="1">
    <source>
        <dbReference type="SAM" id="MobiDB-lite"/>
    </source>
</evidence>
<organism evidence="2">
    <name type="scientific">Arundo donax</name>
    <name type="common">Giant reed</name>
    <name type="synonym">Donax arundinaceus</name>
    <dbReference type="NCBI Taxonomy" id="35708"/>
    <lineage>
        <taxon>Eukaryota</taxon>
        <taxon>Viridiplantae</taxon>
        <taxon>Streptophyta</taxon>
        <taxon>Embryophyta</taxon>
        <taxon>Tracheophyta</taxon>
        <taxon>Spermatophyta</taxon>
        <taxon>Magnoliopsida</taxon>
        <taxon>Liliopsida</taxon>
        <taxon>Poales</taxon>
        <taxon>Poaceae</taxon>
        <taxon>PACMAD clade</taxon>
        <taxon>Arundinoideae</taxon>
        <taxon>Arundineae</taxon>
        <taxon>Arundo</taxon>
    </lineage>
</organism>
<feature type="region of interest" description="Disordered" evidence="1">
    <location>
        <begin position="1"/>
        <end position="20"/>
    </location>
</feature>
<evidence type="ECO:0000313" key="2">
    <source>
        <dbReference type="EMBL" id="JAD67081.1"/>
    </source>
</evidence>
<protein>
    <submittedName>
        <fullName evidence="2">Uncharacterized protein</fullName>
    </submittedName>
</protein>
<proteinExistence type="predicted"/>
<reference evidence="2" key="1">
    <citation type="submission" date="2014-09" db="EMBL/GenBank/DDBJ databases">
        <authorList>
            <person name="Magalhaes I.L.F."/>
            <person name="Oliveira U."/>
            <person name="Santos F.R."/>
            <person name="Vidigal T.H.D.A."/>
            <person name="Brescovit A.D."/>
            <person name="Santos A.J."/>
        </authorList>
    </citation>
    <scope>NUCLEOTIDE SEQUENCE</scope>
    <source>
        <tissue evidence="2">Shoot tissue taken approximately 20 cm above the soil surface</tissue>
    </source>
</reference>
<dbReference type="AlphaFoldDB" id="A0A0A9BUW5"/>
<name>A0A0A9BUW5_ARUDO</name>
<feature type="compositionally biased region" description="Basic and acidic residues" evidence="1">
    <location>
        <begin position="7"/>
        <end position="20"/>
    </location>
</feature>
<sequence length="20" mass="2340">MTWSNEVTKRSLERARSGCQ</sequence>
<accession>A0A0A9BUW5</accession>
<dbReference type="EMBL" id="GBRH01230814">
    <property type="protein sequence ID" value="JAD67081.1"/>
    <property type="molecule type" value="Transcribed_RNA"/>
</dbReference>